<evidence type="ECO:0000256" key="1">
    <source>
        <dbReference type="SAM" id="MobiDB-lite"/>
    </source>
</evidence>
<name>A0A9J6DMM5_RHIMP</name>
<dbReference type="AlphaFoldDB" id="A0A9J6DMM5"/>
<reference evidence="2" key="1">
    <citation type="journal article" date="2020" name="Cell">
        <title>Large-Scale Comparative Analyses of Tick Genomes Elucidate Their Genetic Diversity and Vector Capacities.</title>
        <authorList>
            <consortium name="Tick Genome and Microbiome Consortium (TIGMIC)"/>
            <person name="Jia N."/>
            <person name="Wang J."/>
            <person name="Shi W."/>
            <person name="Du L."/>
            <person name="Sun Y."/>
            <person name="Zhan W."/>
            <person name="Jiang J.F."/>
            <person name="Wang Q."/>
            <person name="Zhang B."/>
            <person name="Ji P."/>
            <person name="Bell-Sakyi L."/>
            <person name="Cui X.M."/>
            <person name="Yuan T.T."/>
            <person name="Jiang B.G."/>
            <person name="Yang W.F."/>
            <person name="Lam T.T."/>
            <person name="Chang Q.C."/>
            <person name="Ding S.J."/>
            <person name="Wang X.J."/>
            <person name="Zhu J.G."/>
            <person name="Ruan X.D."/>
            <person name="Zhao L."/>
            <person name="Wei J.T."/>
            <person name="Ye R.Z."/>
            <person name="Que T.C."/>
            <person name="Du C.H."/>
            <person name="Zhou Y.H."/>
            <person name="Cheng J.X."/>
            <person name="Dai P.F."/>
            <person name="Guo W.B."/>
            <person name="Han X.H."/>
            <person name="Huang E.J."/>
            <person name="Li L.F."/>
            <person name="Wei W."/>
            <person name="Gao Y.C."/>
            <person name="Liu J.Z."/>
            <person name="Shao H.Z."/>
            <person name="Wang X."/>
            <person name="Wang C.C."/>
            <person name="Yang T.C."/>
            <person name="Huo Q.B."/>
            <person name="Li W."/>
            <person name="Chen H.Y."/>
            <person name="Chen S.E."/>
            <person name="Zhou L.G."/>
            <person name="Ni X.B."/>
            <person name="Tian J.H."/>
            <person name="Sheng Y."/>
            <person name="Liu T."/>
            <person name="Pan Y.S."/>
            <person name="Xia L.Y."/>
            <person name="Li J."/>
            <person name="Zhao F."/>
            <person name="Cao W.C."/>
        </authorList>
    </citation>
    <scope>NUCLEOTIDE SEQUENCE</scope>
    <source>
        <strain evidence="2">Rmic-2018</strain>
    </source>
</reference>
<feature type="region of interest" description="Disordered" evidence="1">
    <location>
        <begin position="1"/>
        <end position="219"/>
    </location>
</feature>
<feature type="compositionally biased region" description="Basic and acidic residues" evidence="1">
    <location>
        <begin position="165"/>
        <end position="177"/>
    </location>
</feature>
<keyword evidence="3" id="KW-1185">Reference proteome</keyword>
<feature type="compositionally biased region" description="Basic and acidic residues" evidence="1">
    <location>
        <begin position="137"/>
        <end position="147"/>
    </location>
</feature>
<organism evidence="2 3">
    <name type="scientific">Rhipicephalus microplus</name>
    <name type="common">Cattle tick</name>
    <name type="synonym">Boophilus microplus</name>
    <dbReference type="NCBI Taxonomy" id="6941"/>
    <lineage>
        <taxon>Eukaryota</taxon>
        <taxon>Metazoa</taxon>
        <taxon>Ecdysozoa</taxon>
        <taxon>Arthropoda</taxon>
        <taxon>Chelicerata</taxon>
        <taxon>Arachnida</taxon>
        <taxon>Acari</taxon>
        <taxon>Parasitiformes</taxon>
        <taxon>Ixodida</taxon>
        <taxon>Ixodoidea</taxon>
        <taxon>Ixodidae</taxon>
        <taxon>Rhipicephalinae</taxon>
        <taxon>Rhipicephalus</taxon>
        <taxon>Boophilus</taxon>
    </lineage>
</organism>
<accession>A0A9J6DMM5</accession>
<evidence type="ECO:0000313" key="3">
    <source>
        <dbReference type="Proteomes" id="UP000821866"/>
    </source>
</evidence>
<protein>
    <submittedName>
        <fullName evidence="2">Uncharacterized protein</fullName>
    </submittedName>
</protein>
<feature type="compositionally biased region" description="Low complexity" evidence="1">
    <location>
        <begin position="18"/>
        <end position="33"/>
    </location>
</feature>
<feature type="compositionally biased region" description="Basic residues" evidence="1">
    <location>
        <begin position="56"/>
        <end position="66"/>
    </location>
</feature>
<gene>
    <name evidence="2" type="ORF">HPB51_013229</name>
</gene>
<proteinExistence type="predicted"/>
<dbReference type="Proteomes" id="UP000821866">
    <property type="component" value="Chromosome 6"/>
</dbReference>
<reference evidence="2" key="2">
    <citation type="submission" date="2021-09" db="EMBL/GenBank/DDBJ databases">
        <authorList>
            <person name="Jia N."/>
            <person name="Wang J."/>
            <person name="Shi W."/>
            <person name="Du L."/>
            <person name="Sun Y."/>
            <person name="Zhan W."/>
            <person name="Jiang J."/>
            <person name="Wang Q."/>
            <person name="Zhang B."/>
            <person name="Ji P."/>
            <person name="Sakyi L.B."/>
            <person name="Cui X."/>
            <person name="Yuan T."/>
            <person name="Jiang B."/>
            <person name="Yang W."/>
            <person name="Lam T.T.-Y."/>
            <person name="Chang Q."/>
            <person name="Ding S."/>
            <person name="Wang X."/>
            <person name="Zhu J."/>
            <person name="Ruan X."/>
            <person name="Zhao L."/>
            <person name="Wei J."/>
            <person name="Que T."/>
            <person name="Du C."/>
            <person name="Cheng J."/>
            <person name="Dai P."/>
            <person name="Han X."/>
            <person name="Huang E."/>
            <person name="Gao Y."/>
            <person name="Liu J."/>
            <person name="Shao H."/>
            <person name="Ye R."/>
            <person name="Li L."/>
            <person name="Wei W."/>
            <person name="Wang X."/>
            <person name="Wang C."/>
            <person name="Huo Q."/>
            <person name="Li W."/>
            <person name="Guo W."/>
            <person name="Chen H."/>
            <person name="Chen S."/>
            <person name="Zhou L."/>
            <person name="Zhou L."/>
            <person name="Ni X."/>
            <person name="Tian J."/>
            <person name="Zhou Y."/>
            <person name="Sheng Y."/>
            <person name="Liu T."/>
            <person name="Pan Y."/>
            <person name="Xia L."/>
            <person name="Li J."/>
            <person name="Zhao F."/>
            <person name="Cao W."/>
        </authorList>
    </citation>
    <scope>NUCLEOTIDE SEQUENCE</scope>
    <source>
        <strain evidence="2">Rmic-2018</strain>
        <tissue evidence="2">Larvae</tissue>
    </source>
</reference>
<comment type="caution">
    <text evidence="2">The sequence shown here is derived from an EMBL/GenBank/DDBJ whole genome shotgun (WGS) entry which is preliminary data.</text>
</comment>
<sequence>MTEQPKQGDRGRGTTLTPSDVPQDAQPAAAVPSQNAQSHVDDRRVSDASVAGGRNGARRHSRRRSRSASIPRSFSEVHITIPEPLTCVPGHTQTGPATESDRSSNEASTAAESEEDVPTTIFRTASGAVRFQKRGRSHVDRNRRESRTSLSEHFGYQTLPATQERALRNASRRDSSQLRRRRKTANASRLGRLLTPRRSADLSQTRESFVDHPDTSEPPVKAAVAHTKSSLSAADAGSYLSGADTLGGAAHLTQTQVMQSSLHDLVSM</sequence>
<evidence type="ECO:0000313" key="2">
    <source>
        <dbReference type="EMBL" id="KAH8023391.1"/>
    </source>
</evidence>
<dbReference type="EMBL" id="JABSTU010000008">
    <property type="protein sequence ID" value="KAH8023391.1"/>
    <property type="molecule type" value="Genomic_DNA"/>
</dbReference>
<feature type="compositionally biased region" description="Basic and acidic residues" evidence="1">
    <location>
        <begin position="1"/>
        <end position="12"/>
    </location>
</feature>